<protein>
    <submittedName>
        <fullName evidence="1">Uncharacterized protein</fullName>
    </submittedName>
</protein>
<keyword evidence="2" id="KW-1185">Reference proteome</keyword>
<reference evidence="1" key="1">
    <citation type="journal article" date="2023" name="Science">
        <title>Genome structures resolve the early diversification of teleost fishes.</title>
        <authorList>
            <person name="Parey E."/>
            <person name="Louis A."/>
            <person name="Montfort J."/>
            <person name="Bouchez O."/>
            <person name="Roques C."/>
            <person name="Iampietro C."/>
            <person name="Lluch J."/>
            <person name="Castinel A."/>
            <person name="Donnadieu C."/>
            <person name="Desvignes T."/>
            <person name="Floi Bucao C."/>
            <person name="Jouanno E."/>
            <person name="Wen M."/>
            <person name="Mejri S."/>
            <person name="Dirks R."/>
            <person name="Jansen H."/>
            <person name="Henkel C."/>
            <person name="Chen W.J."/>
            <person name="Zahm M."/>
            <person name="Cabau C."/>
            <person name="Klopp C."/>
            <person name="Thompson A.W."/>
            <person name="Robinson-Rechavi M."/>
            <person name="Braasch I."/>
            <person name="Lecointre G."/>
            <person name="Bobe J."/>
            <person name="Postlethwait J.H."/>
            <person name="Berthelot C."/>
            <person name="Roest Crollius H."/>
            <person name="Guiguen Y."/>
        </authorList>
    </citation>
    <scope>NUCLEOTIDE SEQUENCE</scope>
    <source>
        <strain evidence="1">WJC10195</strain>
    </source>
</reference>
<organism evidence="1 2">
    <name type="scientific">Synaphobranchus kaupii</name>
    <name type="common">Kaup's arrowtooth eel</name>
    <dbReference type="NCBI Taxonomy" id="118154"/>
    <lineage>
        <taxon>Eukaryota</taxon>
        <taxon>Metazoa</taxon>
        <taxon>Chordata</taxon>
        <taxon>Craniata</taxon>
        <taxon>Vertebrata</taxon>
        <taxon>Euteleostomi</taxon>
        <taxon>Actinopterygii</taxon>
        <taxon>Neopterygii</taxon>
        <taxon>Teleostei</taxon>
        <taxon>Anguilliformes</taxon>
        <taxon>Synaphobranchidae</taxon>
        <taxon>Synaphobranchus</taxon>
    </lineage>
</organism>
<evidence type="ECO:0000313" key="2">
    <source>
        <dbReference type="Proteomes" id="UP001152622"/>
    </source>
</evidence>
<gene>
    <name evidence="1" type="ORF">SKAU_G00247650</name>
</gene>
<proteinExistence type="predicted"/>
<name>A0A9Q1F279_SYNKA</name>
<comment type="caution">
    <text evidence="1">The sequence shown here is derived from an EMBL/GenBank/DDBJ whole genome shotgun (WGS) entry which is preliminary data.</text>
</comment>
<dbReference type="EMBL" id="JAINUF010000009">
    <property type="protein sequence ID" value="KAJ8349635.1"/>
    <property type="molecule type" value="Genomic_DNA"/>
</dbReference>
<evidence type="ECO:0000313" key="1">
    <source>
        <dbReference type="EMBL" id="KAJ8349635.1"/>
    </source>
</evidence>
<dbReference type="Proteomes" id="UP001152622">
    <property type="component" value="Chromosome 9"/>
</dbReference>
<accession>A0A9Q1F279</accession>
<sequence length="66" mass="7458">MHPASLCRFAVYFHITFPFKYLQRAASEVFRVAAVAVRPAVVGRARDATSWAFDHPSSQSPDRLSY</sequence>
<dbReference type="AlphaFoldDB" id="A0A9Q1F279"/>